<dbReference type="AlphaFoldDB" id="A0A4V3CZF8"/>
<dbReference type="PANTHER" id="PTHR45436">
    <property type="entry name" value="SENSOR HISTIDINE KINASE YKOH"/>
    <property type="match status" value="1"/>
</dbReference>
<dbReference type="Proteomes" id="UP000295444">
    <property type="component" value="Unassembled WGS sequence"/>
</dbReference>
<dbReference type="SUPFAM" id="SSF55874">
    <property type="entry name" value="ATPase domain of HSP90 chaperone/DNA topoisomerase II/histidine kinase"/>
    <property type="match status" value="1"/>
</dbReference>
<keyword evidence="10" id="KW-0067">ATP-binding</keyword>
<proteinExistence type="predicted"/>
<accession>A0A4V3CZF8</accession>
<dbReference type="Gene3D" id="3.30.450.20">
    <property type="entry name" value="PAS domain"/>
    <property type="match status" value="2"/>
</dbReference>
<sequence length="537" mass="56138">MSARKPRFARQILALQIGLVTLVLGVAFSLVGWLLDKTMTDQFEQRALAVARLVAADPQVRAAVAADDPGRVLPAIAERNRAATMALFVVITDDRGIRLAHPDPGQIGRLVSTDPSGALAGKEVLTVERGTLGLSARAKVPVRDGNRIVGEVSVGFDAEDVQTALMNLLGVAALVAGVALLLGVLGSWLLTWLLKRRTLGLEPHELAELVQEHEAVLHGVDQGVFAVDADGKVSVCNEGARRLLGPTARTGVPVDEVDLPGRLRAVLAEESTVDNMITVAGDKVLVVNSRQVERGGRRLGVVVTLRDRTDLETLTRELDSVRGLTDGLRAQRHEFANRLHALSGLLQMGHHAEAVEYLQALSSGPIEGLGAAAQAVRDPVLQSFLAAKTSAAAEKDVRLDVGETSWVPGRVRVPLEVTTVLGNLVDNALDAARVGARSPAWVEVDLLADGDTLHVSVSDSGGGVPAPLRDTVFHDGVSTKDSAGHGLGLALARQAARSLGGDVRLADPGGRGGGSGAGAVFVAVLPTALVVDTVVST</sequence>
<evidence type="ECO:0000256" key="4">
    <source>
        <dbReference type="ARBA" id="ARBA00022475"/>
    </source>
</evidence>
<dbReference type="InterPro" id="IPR029151">
    <property type="entry name" value="Sensor-like_sf"/>
</dbReference>
<dbReference type="GO" id="GO:0005524">
    <property type="term" value="F:ATP binding"/>
    <property type="evidence" value="ECO:0007669"/>
    <property type="project" value="UniProtKB-KW"/>
</dbReference>
<dbReference type="EMBL" id="SNXZ01000003">
    <property type="protein sequence ID" value="TDP97878.1"/>
    <property type="molecule type" value="Genomic_DNA"/>
</dbReference>
<evidence type="ECO:0000256" key="1">
    <source>
        <dbReference type="ARBA" id="ARBA00000085"/>
    </source>
</evidence>
<dbReference type="SUPFAM" id="SSF55785">
    <property type="entry name" value="PYP-like sensor domain (PAS domain)"/>
    <property type="match status" value="1"/>
</dbReference>
<keyword evidence="12" id="KW-0902">Two-component regulatory system</keyword>
<feature type="domain" description="Histidine kinase" evidence="15">
    <location>
        <begin position="414"/>
        <end position="529"/>
    </location>
</feature>
<dbReference type="PANTHER" id="PTHR45436:SF5">
    <property type="entry name" value="SENSOR HISTIDINE KINASE TRCS"/>
    <property type="match status" value="1"/>
</dbReference>
<evidence type="ECO:0000256" key="2">
    <source>
        <dbReference type="ARBA" id="ARBA00004651"/>
    </source>
</evidence>
<feature type="transmembrane region" description="Helical" evidence="14">
    <location>
        <begin position="168"/>
        <end position="194"/>
    </location>
</feature>
<dbReference type="GO" id="GO:0000155">
    <property type="term" value="F:phosphorelay sensor kinase activity"/>
    <property type="evidence" value="ECO:0007669"/>
    <property type="project" value="InterPro"/>
</dbReference>
<dbReference type="RefSeq" id="WP_133851017.1">
    <property type="nucleotide sequence ID" value="NZ_SNXZ01000003.1"/>
</dbReference>
<dbReference type="Gene3D" id="3.30.565.10">
    <property type="entry name" value="Histidine kinase-like ATPase, C-terminal domain"/>
    <property type="match status" value="1"/>
</dbReference>
<keyword evidence="9 17" id="KW-0418">Kinase</keyword>
<evidence type="ECO:0000256" key="8">
    <source>
        <dbReference type="ARBA" id="ARBA00022741"/>
    </source>
</evidence>
<dbReference type="SUPFAM" id="SSF55890">
    <property type="entry name" value="Sporulation response regulatory protein Spo0B"/>
    <property type="match status" value="1"/>
</dbReference>
<keyword evidence="5" id="KW-0597">Phosphoprotein</keyword>
<dbReference type="InterPro" id="IPR036890">
    <property type="entry name" value="HATPase_C_sf"/>
</dbReference>
<keyword evidence="8" id="KW-0547">Nucleotide-binding</keyword>
<dbReference type="InterPro" id="IPR050428">
    <property type="entry name" value="TCS_sensor_his_kinase"/>
</dbReference>
<evidence type="ECO:0000256" key="14">
    <source>
        <dbReference type="SAM" id="Phobius"/>
    </source>
</evidence>
<keyword evidence="11 14" id="KW-1133">Transmembrane helix</keyword>
<feature type="domain" description="PAS" evidence="16">
    <location>
        <begin position="209"/>
        <end position="245"/>
    </location>
</feature>
<evidence type="ECO:0000259" key="15">
    <source>
        <dbReference type="PROSITE" id="PS50109"/>
    </source>
</evidence>
<dbReference type="Pfam" id="PF02518">
    <property type="entry name" value="HATPase_c"/>
    <property type="match status" value="1"/>
</dbReference>
<dbReference type="Pfam" id="PF17203">
    <property type="entry name" value="sCache_3_2"/>
    <property type="match status" value="1"/>
</dbReference>
<evidence type="ECO:0000256" key="5">
    <source>
        <dbReference type="ARBA" id="ARBA00022553"/>
    </source>
</evidence>
<dbReference type="OrthoDB" id="9792686at2"/>
<dbReference type="GO" id="GO:0005886">
    <property type="term" value="C:plasma membrane"/>
    <property type="evidence" value="ECO:0007669"/>
    <property type="project" value="UniProtKB-SubCell"/>
</dbReference>
<protein>
    <recommendedName>
        <fullName evidence="3">histidine kinase</fullName>
        <ecNumber evidence="3">2.7.13.3</ecNumber>
    </recommendedName>
</protein>
<evidence type="ECO:0000313" key="18">
    <source>
        <dbReference type="Proteomes" id="UP000295444"/>
    </source>
</evidence>
<dbReference type="InterPro" id="IPR003594">
    <property type="entry name" value="HATPase_dom"/>
</dbReference>
<keyword evidence="4" id="KW-1003">Cell membrane</keyword>
<evidence type="ECO:0000256" key="12">
    <source>
        <dbReference type="ARBA" id="ARBA00023012"/>
    </source>
</evidence>
<dbReference type="InterPro" id="IPR004358">
    <property type="entry name" value="Sig_transdc_His_kin-like_C"/>
</dbReference>
<dbReference type="SMART" id="SM00387">
    <property type="entry name" value="HATPase_c"/>
    <property type="match status" value="1"/>
</dbReference>
<gene>
    <name evidence="17" type="ORF">EV186_103855</name>
</gene>
<comment type="subcellular location">
    <subcellularLocation>
        <location evidence="2">Cell membrane</location>
        <topology evidence="2">Multi-pass membrane protein</topology>
    </subcellularLocation>
</comment>
<reference evidence="17 18" key="1">
    <citation type="submission" date="2019-03" db="EMBL/GenBank/DDBJ databases">
        <title>Genomic Encyclopedia of Type Strains, Phase IV (KMG-IV): sequencing the most valuable type-strain genomes for metagenomic binning, comparative biology and taxonomic classification.</title>
        <authorList>
            <person name="Goeker M."/>
        </authorList>
    </citation>
    <scope>NUCLEOTIDE SEQUENCE [LARGE SCALE GENOMIC DNA]</scope>
    <source>
        <strain evidence="17 18">DSM 45361</strain>
    </source>
</reference>
<feature type="transmembrane region" description="Helical" evidence="14">
    <location>
        <begin position="12"/>
        <end position="35"/>
    </location>
</feature>
<evidence type="ECO:0000256" key="10">
    <source>
        <dbReference type="ARBA" id="ARBA00022840"/>
    </source>
</evidence>
<dbReference type="InterPro" id="IPR033463">
    <property type="entry name" value="sCache_3"/>
</dbReference>
<dbReference type="InterPro" id="IPR035965">
    <property type="entry name" value="PAS-like_dom_sf"/>
</dbReference>
<dbReference type="PROSITE" id="PS50112">
    <property type="entry name" value="PAS"/>
    <property type="match status" value="1"/>
</dbReference>
<evidence type="ECO:0000256" key="6">
    <source>
        <dbReference type="ARBA" id="ARBA00022679"/>
    </source>
</evidence>
<keyword evidence="6" id="KW-0808">Transferase</keyword>
<dbReference type="InterPro" id="IPR005467">
    <property type="entry name" value="His_kinase_dom"/>
</dbReference>
<organism evidence="17 18">
    <name type="scientific">Labedaea rhizosphaerae</name>
    <dbReference type="NCBI Taxonomy" id="598644"/>
    <lineage>
        <taxon>Bacteria</taxon>
        <taxon>Bacillati</taxon>
        <taxon>Actinomycetota</taxon>
        <taxon>Actinomycetes</taxon>
        <taxon>Pseudonocardiales</taxon>
        <taxon>Pseudonocardiaceae</taxon>
        <taxon>Labedaea</taxon>
    </lineage>
</organism>
<evidence type="ECO:0000259" key="16">
    <source>
        <dbReference type="PROSITE" id="PS50112"/>
    </source>
</evidence>
<evidence type="ECO:0000256" key="3">
    <source>
        <dbReference type="ARBA" id="ARBA00012438"/>
    </source>
</evidence>
<dbReference type="InterPro" id="IPR039506">
    <property type="entry name" value="SPOB_a"/>
</dbReference>
<keyword evidence="18" id="KW-1185">Reference proteome</keyword>
<dbReference type="Gene3D" id="1.10.287.130">
    <property type="match status" value="1"/>
</dbReference>
<evidence type="ECO:0000256" key="9">
    <source>
        <dbReference type="ARBA" id="ARBA00022777"/>
    </source>
</evidence>
<dbReference type="PROSITE" id="PS50109">
    <property type="entry name" value="HIS_KIN"/>
    <property type="match status" value="1"/>
</dbReference>
<dbReference type="InterPro" id="IPR000014">
    <property type="entry name" value="PAS"/>
</dbReference>
<dbReference type="InterPro" id="IPR016120">
    <property type="entry name" value="Sig_transdc_His_kin_SpoOB"/>
</dbReference>
<evidence type="ECO:0000256" key="11">
    <source>
        <dbReference type="ARBA" id="ARBA00022989"/>
    </source>
</evidence>
<evidence type="ECO:0000256" key="7">
    <source>
        <dbReference type="ARBA" id="ARBA00022692"/>
    </source>
</evidence>
<dbReference type="Pfam" id="PF14689">
    <property type="entry name" value="SPOB_a"/>
    <property type="match status" value="1"/>
</dbReference>
<evidence type="ECO:0000256" key="13">
    <source>
        <dbReference type="ARBA" id="ARBA00023136"/>
    </source>
</evidence>
<comment type="caution">
    <text evidence="17">The sequence shown here is derived from an EMBL/GenBank/DDBJ whole genome shotgun (WGS) entry which is preliminary data.</text>
</comment>
<comment type="catalytic activity">
    <reaction evidence="1">
        <text>ATP + protein L-histidine = ADP + protein N-phospho-L-histidine.</text>
        <dbReference type="EC" id="2.7.13.3"/>
    </reaction>
</comment>
<dbReference type="SUPFAM" id="SSF103190">
    <property type="entry name" value="Sensory domain-like"/>
    <property type="match status" value="1"/>
</dbReference>
<name>A0A4V3CZF8_LABRH</name>
<keyword evidence="13 14" id="KW-0472">Membrane</keyword>
<dbReference type="EC" id="2.7.13.3" evidence="3"/>
<keyword evidence="7 14" id="KW-0812">Transmembrane</keyword>
<evidence type="ECO:0000313" key="17">
    <source>
        <dbReference type="EMBL" id="TDP97878.1"/>
    </source>
</evidence>
<dbReference type="PRINTS" id="PR00344">
    <property type="entry name" value="BCTRLSENSOR"/>
</dbReference>